<evidence type="ECO:0000313" key="1">
    <source>
        <dbReference type="EMBL" id="VDN35971.1"/>
    </source>
</evidence>
<reference evidence="1 2" key="1">
    <citation type="submission" date="2018-11" db="EMBL/GenBank/DDBJ databases">
        <authorList>
            <consortium name="Pathogen Informatics"/>
        </authorList>
    </citation>
    <scope>NUCLEOTIDE SEQUENCE [LARGE SCALE GENOMIC DNA]</scope>
</reference>
<evidence type="ECO:0000313" key="2">
    <source>
        <dbReference type="Proteomes" id="UP000271889"/>
    </source>
</evidence>
<feature type="non-terminal residue" evidence="1">
    <location>
        <position position="114"/>
    </location>
</feature>
<dbReference type="Proteomes" id="UP000271889">
    <property type="component" value="Unassembled WGS sequence"/>
</dbReference>
<accession>A0A3P7P0T1</accession>
<dbReference type="Gene3D" id="1.10.490.10">
    <property type="entry name" value="Globins"/>
    <property type="match status" value="1"/>
</dbReference>
<dbReference type="OrthoDB" id="5850767at2759"/>
<gene>
    <name evidence="1" type="ORF">CGOC_LOCUS13077</name>
</gene>
<protein>
    <submittedName>
        <fullName evidence="1">Uncharacterized protein</fullName>
    </submittedName>
</protein>
<organism evidence="1 2">
    <name type="scientific">Cylicostephanus goldi</name>
    <name type="common">Nematode worm</name>
    <dbReference type="NCBI Taxonomy" id="71465"/>
    <lineage>
        <taxon>Eukaryota</taxon>
        <taxon>Metazoa</taxon>
        <taxon>Ecdysozoa</taxon>
        <taxon>Nematoda</taxon>
        <taxon>Chromadorea</taxon>
        <taxon>Rhabditida</taxon>
        <taxon>Rhabditina</taxon>
        <taxon>Rhabditomorpha</taxon>
        <taxon>Strongyloidea</taxon>
        <taxon>Strongylidae</taxon>
        <taxon>Cylicostephanus</taxon>
    </lineage>
</organism>
<proteinExistence type="predicted"/>
<dbReference type="EMBL" id="UYRV01128151">
    <property type="protein sequence ID" value="VDN35971.1"/>
    <property type="molecule type" value="Genomic_DNA"/>
</dbReference>
<sequence>MLKMPKFGGHVARFTELIDQITSMVGYTENLSGAWQLVRKTGRIHVKQGFLEQNQNQLEKNYFELVMNIFIERFIPFLTGEQVGGCNIVAVMKEKGKIRNLDVASSRWRKEESA</sequence>
<dbReference type="AlphaFoldDB" id="A0A3P7P0T1"/>
<name>A0A3P7P0T1_CYLGO</name>
<keyword evidence="2" id="KW-1185">Reference proteome</keyword>
<dbReference type="GO" id="GO:0019825">
    <property type="term" value="F:oxygen binding"/>
    <property type="evidence" value="ECO:0007669"/>
    <property type="project" value="InterPro"/>
</dbReference>
<dbReference type="InterPro" id="IPR012292">
    <property type="entry name" value="Globin/Proto"/>
</dbReference>
<dbReference type="GO" id="GO:0020037">
    <property type="term" value="F:heme binding"/>
    <property type="evidence" value="ECO:0007669"/>
    <property type="project" value="InterPro"/>
</dbReference>